<gene>
    <name evidence="1" type="ORF">NCGR_LOCUS20481</name>
</gene>
<name>A0A811NWV0_9POAL</name>
<keyword evidence="2" id="KW-1185">Reference proteome</keyword>
<proteinExistence type="predicted"/>
<organism evidence="1 2">
    <name type="scientific">Miscanthus lutarioriparius</name>
    <dbReference type="NCBI Taxonomy" id="422564"/>
    <lineage>
        <taxon>Eukaryota</taxon>
        <taxon>Viridiplantae</taxon>
        <taxon>Streptophyta</taxon>
        <taxon>Embryophyta</taxon>
        <taxon>Tracheophyta</taxon>
        <taxon>Spermatophyta</taxon>
        <taxon>Magnoliopsida</taxon>
        <taxon>Liliopsida</taxon>
        <taxon>Poales</taxon>
        <taxon>Poaceae</taxon>
        <taxon>PACMAD clade</taxon>
        <taxon>Panicoideae</taxon>
        <taxon>Andropogonodae</taxon>
        <taxon>Andropogoneae</taxon>
        <taxon>Saccharinae</taxon>
        <taxon>Miscanthus</taxon>
    </lineage>
</organism>
<accession>A0A811NWV0</accession>
<evidence type="ECO:0000313" key="1">
    <source>
        <dbReference type="EMBL" id="CAD6230082.1"/>
    </source>
</evidence>
<reference evidence="1" key="1">
    <citation type="submission" date="2020-10" db="EMBL/GenBank/DDBJ databases">
        <authorList>
            <person name="Han B."/>
            <person name="Lu T."/>
            <person name="Zhao Q."/>
            <person name="Huang X."/>
            <person name="Zhao Y."/>
        </authorList>
    </citation>
    <scope>NUCLEOTIDE SEQUENCE</scope>
</reference>
<comment type="caution">
    <text evidence="1">The sequence shown here is derived from an EMBL/GenBank/DDBJ whole genome shotgun (WGS) entry which is preliminary data.</text>
</comment>
<sequence length="143" mass="15909">MSSPCFSVAHGDDYWAAARHRKLGAQVLSTGPSSAMVPHQVSVGSSRKRVRFCMFNTYARSASPHHQQVSIDGLCTSSRLGNRVVLQNIGIFFGDNEMSVRVKTFLYYAKLAVQLISFLLPLQDFLCTAIWEEIIIRQTVPSS</sequence>
<protein>
    <submittedName>
        <fullName evidence="1">Uncharacterized protein</fullName>
    </submittedName>
</protein>
<dbReference type="Proteomes" id="UP000604825">
    <property type="component" value="Unassembled WGS sequence"/>
</dbReference>
<dbReference type="AlphaFoldDB" id="A0A811NWV0"/>
<evidence type="ECO:0000313" key="2">
    <source>
        <dbReference type="Proteomes" id="UP000604825"/>
    </source>
</evidence>
<dbReference type="EMBL" id="CAJGYO010000005">
    <property type="protein sequence ID" value="CAD6230082.1"/>
    <property type="molecule type" value="Genomic_DNA"/>
</dbReference>